<keyword evidence="2" id="KW-1185">Reference proteome</keyword>
<reference evidence="1" key="1">
    <citation type="submission" date="2022-04" db="EMBL/GenBank/DDBJ databases">
        <title>Carnegiea gigantea Genome sequencing and assembly v2.</title>
        <authorList>
            <person name="Copetti D."/>
            <person name="Sanderson M.J."/>
            <person name="Burquez A."/>
            <person name="Wojciechowski M.F."/>
        </authorList>
    </citation>
    <scope>NUCLEOTIDE SEQUENCE</scope>
    <source>
        <strain evidence="1">SGP5-SGP5p</strain>
        <tissue evidence="1">Aerial part</tissue>
    </source>
</reference>
<dbReference type="EMBL" id="JAKOGI010000424">
    <property type="protein sequence ID" value="KAJ8435261.1"/>
    <property type="molecule type" value="Genomic_DNA"/>
</dbReference>
<comment type="caution">
    <text evidence="1">The sequence shown here is derived from an EMBL/GenBank/DDBJ whole genome shotgun (WGS) entry which is preliminary data.</text>
</comment>
<name>A0A9Q1K2I1_9CARY</name>
<dbReference type="AlphaFoldDB" id="A0A9Q1K2I1"/>
<evidence type="ECO:0000313" key="1">
    <source>
        <dbReference type="EMBL" id="KAJ8435261.1"/>
    </source>
</evidence>
<dbReference type="OrthoDB" id="1302012at2759"/>
<dbReference type="Proteomes" id="UP001153076">
    <property type="component" value="Unassembled WGS sequence"/>
</dbReference>
<dbReference type="SUPFAM" id="SSF56219">
    <property type="entry name" value="DNase I-like"/>
    <property type="match status" value="1"/>
</dbReference>
<proteinExistence type="predicted"/>
<evidence type="ECO:0008006" key="3">
    <source>
        <dbReference type="Google" id="ProtNLM"/>
    </source>
</evidence>
<evidence type="ECO:0000313" key="2">
    <source>
        <dbReference type="Proteomes" id="UP001153076"/>
    </source>
</evidence>
<organism evidence="1 2">
    <name type="scientific">Carnegiea gigantea</name>
    <dbReference type="NCBI Taxonomy" id="171969"/>
    <lineage>
        <taxon>Eukaryota</taxon>
        <taxon>Viridiplantae</taxon>
        <taxon>Streptophyta</taxon>
        <taxon>Embryophyta</taxon>
        <taxon>Tracheophyta</taxon>
        <taxon>Spermatophyta</taxon>
        <taxon>Magnoliopsida</taxon>
        <taxon>eudicotyledons</taxon>
        <taxon>Gunneridae</taxon>
        <taxon>Pentapetalae</taxon>
        <taxon>Caryophyllales</taxon>
        <taxon>Cactineae</taxon>
        <taxon>Cactaceae</taxon>
        <taxon>Cactoideae</taxon>
        <taxon>Echinocereeae</taxon>
        <taxon>Carnegiea</taxon>
    </lineage>
</organism>
<accession>A0A9Q1K2I1</accession>
<dbReference type="PANTHER" id="PTHR33710">
    <property type="entry name" value="BNAC02G09200D PROTEIN"/>
    <property type="match status" value="1"/>
</dbReference>
<dbReference type="Gene3D" id="3.60.10.10">
    <property type="entry name" value="Endonuclease/exonuclease/phosphatase"/>
    <property type="match status" value="1"/>
</dbReference>
<protein>
    <recommendedName>
        <fullName evidence="3">Endonuclease/exonuclease/phosphatase domain-containing protein</fullName>
    </recommendedName>
</protein>
<gene>
    <name evidence="1" type="ORF">Cgig2_026000</name>
</gene>
<dbReference type="PANTHER" id="PTHR33710:SF81">
    <property type="entry name" value="ENDONUCLEASE_EXONUCLEASE_PHOSPHATASE DOMAIN-CONTAINING PROTEIN"/>
    <property type="match status" value="1"/>
</dbReference>
<sequence>MVALLETKVKKENIEGRANQLTVMSTTNQVVHCKATQSIQGPWCVMGDFNSVLHPRERIWEGGEDIHHVEIRDFSQCLRVCDLQEVRSTGAFVTWTNKTVWSKIDRVVANSIWHMDMGYTHVQHLTEGLFDHTPLKINFPHCQSRKSIFRFCEMWTFDPIFKGLVAQHCSP</sequence>
<dbReference type="InterPro" id="IPR036691">
    <property type="entry name" value="Endo/exonu/phosph_ase_sf"/>
</dbReference>